<organism evidence="2 3">
    <name type="scientific">Ammoniphilus resinae</name>
    <dbReference type="NCBI Taxonomy" id="861532"/>
    <lineage>
        <taxon>Bacteria</taxon>
        <taxon>Bacillati</taxon>
        <taxon>Bacillota</taxon>
        <taxon>Bacilli</taxon>
        <taxon>Bacillales</taxon>
        <taxon>Paenibacillaceae</taxon>
        <taxon>Aneurinibacillus group</taxon>
        <taxon>Ammoniphilus</taxon>
    </lineage>
</organism>
<keyword evidence="3" id="KW-1185">Reference proteome</keyword>
<feature type="coiled-coil region" evidence="1">
    <location>
        <begin position="5"/>
        <end position="57"/>
    </location>
</feature>
<evidence type="ECO:0000313" key="2">
    <source>
        <dbReference type="EMBL" id="MBP1933722.1"/>
    </source>
</evidence>
<dbReference type="RefSeq" id="WP_209811738.1">
    <property type="nucleotide sequence ID" value="NZ_JAGGKT010000013.1"/>
</dbReference>
<dbReference type="EMBL" id="JAGGKT010000013">
    <property type="protein sequence ID" value="MBP1933722.1"/>
    <property type="molecule type" value="Genomic_DNA"/>
</dbReference>
<evidence type="ECO:0000256" key="1">
    <source>
        <dbReference type="SAM" id="Coils"/>
    </source>
</evidence>
<gene>
    <name evidence="2" type="ORF">J2Z37_003735</name>
</gene>
<sequence length="366" mass="42246">MNEQLHAIQKKIQSTEEELARLKTQLNTNSTEYIFSTEVLMKRLKDLQELKQSLLDEGTEDGKDDEKKDRMDEIKKGTVAGIDDQENHQLVQQESTTIQKTTFEHKDQDKKHIAERLQLQVSQEDLGPAQIRVRVLTYILHSFQALLDQIGREIKCCHRVEETEMAQIFPESELILSASNLEHVFLLEIYMDPVSSTKEQWATQILDKSMSLLNSLNVLPQLVEVIAEFSGKTHTLLKKWLGFMTEHKVQILISWRKENTQQIEWAGNVEDFKSGLKNLEMIKVDRLEERELVGIIVGMNIRIGSLEFQEMESNRLISAKCTVGKLLQYRSSIGEKVNIRLLKSVVENIQSGEVKMKWIVQTCEPI</sequence>
<evidence type="ECO:0000313" key="3">
    <source>
        <dbReference type="Proteomes" id="UP001519343"/>
    </source>
</evidence>
<protein>
    <submittedName>
        <fullName evidence="2">Uncharacterized protein</fullName>
    </submittedName>
</protein>
<name>A0ABS4GTX3_9BACL</name>
<reference evidence="2 3" key="1">
    <citation type="submission" date="2021-03" db="EMBL/GenBank/DDBJ databases">
        <title>Genomic Encyclopedia of Type Strains, Phase IV (KMG-IV): sequencing the most valuable type-strain genomes for metagenomic binning, comparative biology and taxonomic classification.</title>
        <authorList>
            <person name="Goeker M."/>
        </authorList>
    </citation>
    <scope>NUCLEOTIDE SEQUENCE [LARGE SCALE GENOMIC DNA]</scope>
    <source>
        <strain evidence="2 3">DSM 24738</strain>
    </source>
</reference>
<comment type="caution">
    <text evidence="2">The sequence shown here is derived from an EMBL/GenBank/DDBJ whole genome shotgun (WGS) entry which is preliminary data.</text>
</comment>
<accession>A0ABS4GTX3</accession>
<keyword evidence="1" id="KW-0175">Coiled coil</keyword>
<proteinExistence type="predicted"/>
<dbReference type="Proteomes" id="UP001519343">
    <property type="component" value="Unassembled WGS sequence"/>
</dbReference>